<evidence type="ECO:0008006" key="3">
    <source>
        <dbReference type="Google" id="ProtNLM"/>
    </source>
</evidence>
<reference evidence="1" key="1">
    <citation type="submission" date="2021-12" db="EMBL/GenBank/DDBJ databases">
        <title>Comparative genomics, transcriptomics and evolutionary studies reveal genomic signatures of adaptation to plant cell wall in hemibiotrophic fungi.</title>
        <authorList>
            <consortium name="DOE Joint Genome Institute"/>
            <person name="Baroncelli R."/>
            <person name="Diaz J.F."/>
            <person name="Benocci T."/>
            <person name="Peng M."/>
            <person name="Battaglia E."/>
            <person name="Haridas S."/>
            <person name="Andreopoulos W."/>
            <person name="Labutti K."/>
            <person name="Pangilinan J."/>
            <person name="Floch G.L."/>
            <person name="Makela M.R."/>
            <person name="Henrissat B."/>
            <person name="Grigoriev I.V."/>
            <person name="Crouch J.A."/>
            <person name="De Vries R.P."/>
            <person name="Sukno S.A."/>
            <person name="Thon M.R."/>
        </authorList>
    </citation>
    <scope>NUCLEOTIDE SEQUENCE</scope>
    <source>
        <strain evidence="1">CBS 112980</strain>
    </source>
</reference>
<dbReference type="Proteomes" id="UP001244207">
    <property type="component" value="Unassembled WGS sequence"/>
</dbReference>
<evidence type="ECO:0000313" key="1">
    <source>
        <dbReference type="EMBL" id="KAK1725884.1"/>
    </source>
</evidence>
<evidence type="ECO:0000313" key="2">
    <source>
        <dbReference type="Proteomes" id="UP001244207"/>
    </source>
</evidence>
<organism evidence="1 2">
    <name type="scientific">Glomerella acutata</name>
    <name type="common">Colletotrichum acutatum</name>
    <dbReference type="NCBI Taxonomy" id="27357"/>
    <lineage>
        <taxon>Eukaryota</taxon>
        <taxon>Fungi</taxon>
        <taxon>Dikarya</taxon>
        <taxon>Ascomycota</taxon>
        <taxon>Pezizomycotina</taxon>
        <taxon>Sordariomycetes</taxon>
        <taxon>Hypocreomycetidae</taxon>
        <taxon>Glomerellales</taxon>
        <taxon>Glomerellaceae</taxon>
        <taxon>Colletotrichum</taxon>
        <taxon>Colletotrichum acutatum species complex</taxon>
    </lineage>
</organism>
<name>A0AAD8UQ64_GLOAC</name>
<dbReference type="GeneID" id="85396731"/>
<comment type="caution">
    <text evidence="1">The sequence shown here is derived from an EMBL/GenBank/DDBJ whole genome shotgun (WGS) entry which is preliminary data.</text>
</comment>
<dbReference type="EMBL" id="JAHMHS010000037">
    <property type="protein sequence ID" value="KAK1725884.1"/>
    <property type="molecule type" value="Genomic_DNA"/>
</dbReference>
<proteinExistence type="predicted"/>
<dbReference type="RefSeq" id="XP_060365939.1">
    <property type="nucleotide sequence ID" value="XM_060512833.1"/>
</dbReference>
<gene>
    <name evidence="1" type="ORF">BDZ83DRAFT_730017</name>
</gene>
<dbReference type="AlphaFoldDB" id="A0AAD8UQ64"/>
<sequence length="146" mass="15614">MSYVTNATNWLSDSITSQSKSLIAAFYELADSKHEDAGDRLATEVFSNEATFISPSGTFNGAAVTLRKHCISKGFAATQSTVTSSKTELVLLGSVHMEFVNGKSLDSPFAVHIIIGSSTQALASPRINYMEVFSDKSQLAVILGTK</sequence>
<keyword evidence="2" id="KW-1185">Reference proteome</keyword>
<protein>
    <recommendedName>
        <fullName evidence="3">NTF2 domain-containing protein</fullName>
    </recommendedName>
</protein>
<accession>A0AAD8UQ64</accession>